<evidence type="ECO:0000313" key="2">
    <source>
        <dbReference type="Proteomes" id="UP001196413"/>
    </source>
</evidence>
<gene>
    <name evidence="1" type="ORF">KIN20_004978</name>
</gene>
<keyword evidence="2" id="KW-1185">Reference proteome</keyword>
<sequence>MYSDLIVPQVFDVDDFEPAIWKLCDLLIRPEAHGIGPQKAEPSKPKHFVIVESSFGSVVRNCSSPYLIALFQCPYYRINPIGRPTSLTRVLRDP</sequence>
<protein>
    <submittedName>
        <fullName evidence="1">Uncharacterized protein</fullName>
    </submittedName>
</protein>
<dbReference type="Proteomes" id="UP001196413">
    <property type="component" value="Unassembled WGS sequence"/>
</dbReference>
<accession>A0AAD5MKN7</accession>
<reference evidence="1" key="1">
    <citation type="submission" date="2021-06" db="EMBL/GenBank/DDBJ databases">
        <title>Parelaphostrongylus tenuis whole genome reference sequence.</title>
        <authorList>
            <person name="Garwood T.J."/>
            <person name="Larsen P.A."/>
            <person name="Fountain-Jones N.M."/>
            <person name="Garbe J.R."/>
            <person name="Macchietto M.G."/>
            <person name="Kania S.A."/>
            <person name="Gerhold R.W."/>
            <person name="Richards J.E."/>
            <person name="Wolf T.M."/>
        </authorList>
    </citation>
    <scope>NUCLEOTIDE SEQUENCE</scope>
    <source>
        <strain evidence="1">MNPRO001-30</strain>
        <tissue evidence="1">Meninges</tissue>
    </source>
</reference>
<dbReference type="EMBL" id="JAHQIW010000660">
    <property type="protein sequence ID" value="KAJ1349414.1"/>
    <property type="molecule type" value="Genomic_DNA"/>
</dbReference>
<evidence type="ECO:0000313" key="1">
    <source>
        <dbReference type="EMBL" id="KAJ1349414.1"/>
    </source>
</evidence>
<name>A0AAD5MKN7_PARTN</name>
<organism evidence="1 2">
    <name type="scientific">Parelaphostrongylus tenuis</name>
    <name type="common">Meningeal worm</name>
    <dbReference type="NCBI Taxonomy" id="148309"/>
    <lineage>
        <taxon>Eukaryota</taxon>
        <taxon>Metazoa</taxon>
        <taxon>Ecdysozoa</taxon>
        <taxon>Nematoda</taxon>
        <taxon>Chromadorea</taxon>
        <taxon>Rhabditida</taxon>
        <taxon>Rhabditina</taxon>
        <taxon>Rhabditomorpha</taxon>
        <taxon>Strongyloidea</taxon>
        <taxon>Metastrongylidae</taxon>
        <taxon>Parelaphostrongylus</taxon>
    </lineage>
</organism>
<dbReference type="AlphaFoldDB" id="A0AAD5MKN7"/>
<proteinExistence type="predicted"/>
<comment type="caution">
    <text evidence="1">The sequence shown here is derived from an EMBL/GenBank/DDBJ whole genome shotgun (WGS) entry which is preliminary data.</text>
</comment>